<dbReference type="InterPro" id="IPR016040">
    <property type="entry name" value="NAD(P)-bd_dom"/>
</dbReference>
<dbReference type="Gene3D" id="3.90.25.10">
    <property type="entry name" value="UDP-galactose 4-epimerase, domain 1"/>
    <property type="match status" value="1"/>
</dbReference>
<evidence type="ECO:0000256" key="5">
    <source>
        <dbReference type="ARBA" id="ARBA00023027"/>
    </source>
</evidence>
<dbReference type="CDD" id="cd05246">
    <property type="entry name" value="dTDP_GD_SDR_e"/>
    <property type="match status" value="1"/>
</dbReference>
<evidence type="ECO:0000259" key="8">
    <source>
        <dbReference type="Pfam" id="PF16363"/>
    </source>
</evidence>
<dbReference type="PANTHER" id="PTHR43000">
    <property type="entry name" value="DTDP-D-GLUCOSE 4,6-DEHYDRATASE-RELATED"/>
    <property type="match status" value="1"/>
</dbReference>
<sequence>MMKLLITGGAGFIGSNFILDRIEKGDKVLNLDKLTYSGNLDNLISVQDNENYSFIQGDIGDKILTQKILSEFRPDAVVNFAAETHVDRSVVDPESFVKTNVLGTSNLLLETLEYWKSLSQEERTRFRFHHISTDEVYGSLGFKDSAFREDTPYAPNSPYSASKASSDHFVRAFHETYGLPTLISNCSNNYGPRQFPEKLIPLMILNAIEGKPLPIYGNGKNIRDWLHVSDHCGAISLMLERAMPGECYNVGGNSEKNNLEVVAAIINVLDQEMPRSDGKSYSEQIHFVKDRPGHDLRYAIDASKIKKDLGWTPKFNFDQGIRETVLWYLKNAEWVKNVKNGNYQDWIKKNYEER</sequence>
<dbReference type="NCBIfam" id="TIGR01181">
    <property type="entry name" value="dTDP_gluc_dehyt"/>
    <property type="match status" value="1"/>
</dbReference>
<dbReference type="GO" id="GO:0009225">
    <property type="term" value="P:nucleotide-sugar metabolic process"/>
    <property type="evidence" value="ECO:0007669"/>
    <property type="project" value="InterPro"/>
</dbReference>
<evidence type="ECO:0000256" key="2">
    <source>
        <dbReference type="ARBA" id="ARBA00001911"/>
    </source>
</evidence>
<comment type="catalytic activity">
    <reaction evidence="1 7">
        <text>dTDP-alpha-D-glucose = dTDP-4-dehydro-6-deoxy-alpha-D-glucose + H2O</text>
        <dbReference type="Rhea" id="RHEA:17221"/>
        <dbReference type="ChEBI" id="CHEBI:15377"/>
        <dbReference type="ChEBI" id="CHEBI:57477"/>
        <dbReference type="ChEBI" id="CHEBI:57649"/>
        <dbReference type="EC" id="4.2.1.46"/>
    </reaction>
</comment>
<dbReference type="Proteomes" id="UP000462362">
    <property type="component" value="Unassembled WGS sequence"/>
</dbReference>
<dbReference type="GO" id="GO:0008460">
    <property type="term" value="F:dTDP-glucose 4,6-dehydratase activity"/>
    <property type="evidence" value="ECO:0007669"/>
    <property type="project" value="UniProtKB-EC"/>
</dbReference>
<dbReference type="EC" id="4.2.1.46" evidence="4 7"/>
<comment type="caution">
    <text evidence="9">The sequence shown here is derived from an EMBL/GenBank/DDBJ whole genome shotgun (WGS) entry which is preliminary data.</text>
</comment>
<dbReference type="InterPro" id="IPR036291">
    <property type="entry name" value="NAD(P)-bd_dom_sf"/>
</dbReference>
<comment type="cofactor">
    <cofactor evidence="2 7">
        <name>NAD(+)</name>
        <dbReference type="ChEBI" id="CHEBI:57540"/>
    </cofactor>
</comment>
<evidence type="ECO:0000256" key="1">
    <source>
        <dbReference type="ARBA" id="ARBA00001539"/>
    </source>
</evidence>
<dbReference type="Gene3D" id="3.40.50.720">
    <property type="entry name" value="NAD(P)-binding Rossmann-like Domain"/>
    <property type="match status" value="1"/>
</dbReference>
<name>A0A6I3S6F6_9BURK</name>
<keyword evidence="5" id="KW-0520">NAD</keyword>
<dbReference type="Pfam" id="PF16363">
    <property type="entry name" value="GDP_Man_Dehyd"/>
    <property type="match status" value="1"/>
</dbReference>
<reference evidence="9 10" key="1">
    <citation type="journal article" date="2019" name="Nat. Med.">
        <title>A library of human gut bacterial isolates paired with longitudinal multiomics data enables mechanistic microbiome research.</title>
        <authorList>
            <person name="Poyet M."/>
            <person name="Groussin M."/>
            <person name="Gibbons S.M."/>
            <person name="Avila-Pacheco J."/>
            <person name="Jiang X."/>
            <person name="Kearney S.M."/>
            <person name="Perrotta A.R."/>
            <person name="Berdy B."/>
            <person name="Zhao S."/>
            <person name="Lieberman T.D."/>
            <person name="Swanson P.K."/>
            <person name="Smith M."/>
            <person name="Roesemann S."/>
            <person name="Alexander J.E."/>
            <person name="Rich S.A."/>
            <person name="Livny J."/>
            <person name="Vlamakis H."/>
            <person name="Clish C."/>
            <person name="Bullock K."/>
            <person name="Deik A."/>
            <person name="Scott J."/>
            <person name="Pierce K.A."/>
            <person name="Xavier R.J."/>
            <person name="Alm E.J."/>
        </authorList>
    </citation>
    <scope>NUCLEOTIDE SEQUENCE [LARGE SCALE GENOMIC DNA]</scope>
    <source>
        <strain evidence="9 10">BIOML-A2</strain>
    </source>
</reference>
<accession>A0A6I3S6F6</accession>
<keyword evidence="6 7" id="KW-0456">Lyase</keyword>
<evidence type="ECO:0000256" key="3">
    <source>
        <dbReference type="ARBA" id="ARBA00008178"/>
    </source>
</evidence>
<evidence type="ECO:0000313" key="9">
    <source>
        <dbReference type="EMBL" id="MTU42728.1"/>
    </source>
</evidence>
<dbReference type="InterPro" id="IPR005888">
    <property type="entry name" value="dTDP_Gluc_deHydtase"/>
</dbReference>
<proteinExistence type="inferred from homology"/>
<gene>
    <name evidence="9" type="primary">rfbB</name>
    <name evidence="9" type="ORF">GMD42_03630</name>
</gene>
<evidence type="ECO:0000313" key="10">
    <source>
        <dbReference type="Proteomes" id="UP000462362"/>
    </source>
</evidence>
<dbReference type="SUPFAM" id="SSF51735">
    <property type="entry name" value="NAD(P)-binding Rossmann-fold domains"/>
    <property type="match status" value="1"/>
</dbReference>
<dbReference type="EMBL" id="WNCL01000007">
    <property type="protein sequence ID" value="MTU42728.1"/>
    <property type="molecule type" value="Genomic_DNA"/>
</dbReference>
<evidence type="ECO:0000256" key="4">
    <source>
        <dbReference type="ARBA" id="ARBA00011990"/>
    </source>
</evidence>
<protein>
    <recommendedName>
        <fullName evidence="4 7">dTDP-glucose 4,6-dehydratase</fullName>
        <ecNumber evidence="4 7">4.2.1.46</ecNumber>
    </recommendedName>
</protein>
<evidence type="ECO:0000256" key="6">
    <source>
        <dbReference type="ARBA" id="ARBA00023239"/>
    </source>
</evidence>
<organism evidence="9 10">
    <name type="scientific">Parasutterella excrementihominis</name>
    <dbReference type="NCBI Taxonomy" id="487175"/>
    <lineage>
        <taxon>Bacteria</taxon>
        <taxon>Pseudomonadati</taxon>
        <taxon>Pseudomonadota</taxon>
        <taxon>Betaproteobacteria</taxon>
        <taxon>Burkholderiales</taxon>
        <taxon>Sutterellaceae</taxon>
        <taxon>Parasutterella</taxon>
    </lineage>
</organism>
<feature type="domain" description="NAD(P)-binding" evidence="8">
    <location>
        <begin position="5"/>
        <end position="324"/>
    </location>
</feature>
<comment type="similarity">
    <text evidence="3 7">Belongs to the NAD(P)-dependent epimerase/dehydratase family. dTDP-glucose dehydratase subfamily.</text>
</comment>
<dbReference type="AlphaFoldDB" id="A0A6I3S6F6"/>
<evidence type="ECO:0000256" key="7">
    <source>
        <dbReference type="RuleBase" id="RU004473"/>
    </source>
</evidence>